<dbReference type="AlphaFoldDB" id="A0A5B8W9M5"/>
<dbReference type="RefSeq" id="WP_147060419.1">
    <property type="nucleotide sequence ID" value="NZ_CP042437.1"/>
</dbReference>
<dbReference type="OrthoDB" id="948294at2"/>
<dbReference type="Pfam" id="PF12867">
    <property type="entry name" value="DinB_2"/>
    <property type="match status" value="1"/>
</dbReference>
<dbReference type="Proteomes" id="UP000321362">
    <property type="component" value="Chromosome"/>
</dbReference>
<evidence type="ECO:0000313" key="2">
    <source>
        <dbReference type="EMBL" id="QEC80147.1"/>
    </source>
</evidence>
<proteinExistence type="predicted"/>
<accession>A0A5B8W9M5</accession>
<dbReference type="InterPro" id="IPR024775">
    <property type="entry name" value="DinB-like"/>
</dbReference>
<sequence>MEIQQETTTALFIKIAISNWELQNTRLNALLEKLTDEQIAGFTAPDRNSGTYLLGHLTAVSDALFTYLELGDRLYPQLDEIFLKNPDTSGLEKPPIADIKAAWHHVNTTLKQKFDAMQPEDWFTKHSAISAEDFAKEPHRNKLNILINRTVHQGYHMGQLAYLVKK</sequence>
<feature type="domain" description="DinB-like" evidence="1">
    <location>
        <begin position="21"/>
        <end position="160"/>
    </location>
</feature>
<evidence type="ECO:0000313" key="3">
    <source>
        <dbReference type="Proteomes" id="UP000321362"/>
    </source>
</evidence>
<gene>
    <name evidence="2" type="ORF">FSB76_30880</name>
</gene>
<dbReference type="KEGG" id="mgk:FSB76_30880"/>
<dbReference type="InterPro" id="IPR034660">
    <property type="entry name" value="DinB/YfiT-like"/>
</dbReference>
<keyword evidence="3" id="KW-1185">Reference proteome</keyword>
<name>A0A5B8W9M5_9SPHI</name>
<dbReference type="EMBL" id="CP042437">
    <property type="protein sequence ID" value="QEC80147.1"/>
    <property type="molecule type" value="Genomic_DNA"/>
</dbReference>
<protein>
    <submittedName>
        <fullName evidence="2">DinB family protein</fullName>
    </submittedName>
</protein>
<evidence type="ECO:0000259" key="1">
    <source>
        <dbReference type="Pfam" id="PF12867"/>
    </source>
</evidence>
<organism evidence="2 3">
    <name type="scientific">Mucilaginibacter ginsenosidivorax</name>
    <dbReference type="NCBI Taxonomy" id="862126"/>
    <lineage>
        <taxon>Bacteria</taxon>
        <taxon>Pseudomonadati</taxon>
        <taxon>Bacteroidota</taxon>
        <taxon>Sphingobacteriia</taxon>
        <taxon>Sphingobacteriales</taxon>
        <taxon>Sphingobacteriaceae</taxon>
        <taxon>Mucilaginibacter</taxon>
    </lineage>
</organism>
<dbReference type="SUPFAM" id="SSF109854">
    <property type="entry name" value="DinB/YfiT-like putative metalloenzymes"/>
    <property type="match status" value="1"/>
</dbReference>
<dbReference type="Gene3D" id="1.20.120.450">
    <property type="entry name" value="dinb family like domain"/>
    <property type="match status" value="1"/>
</dbReference>
<reference evidence="2 3" key="1">
    <citation type="journal article" date="2013" name="J. Microbiol.">
        <title>Mucilaginibacter ginsenosidivorax sp. nov., with ginsenoside converting activity isolated from sediment.</title>
        <authorList>
            <person name="Kim J.K."/>
            <person name="Choi T.E."/>
            <person name="Liu Q.M."/>
            <person name="Park H.Y."/>
            <person name="Yi T.H."/>
            <person name="Yoon M.H."/>
            <person name="Kim S.C."/>
            <person name="Im W.T."/>
        </authorList>
    </citation>
    <scope>NUCLEOTIDE SEQUENCE [LARGE SCALE GENOMIC DNA]</scope>
    <source>
        <strain evidence="2 3">KHI28</strain>
    </source>
</reference>